<gene>
    <name evidence="4" type="ORF">Sya03_38110</name>
</gene>
<dbReference type="Pfam" id="PF00685">
    <property type="entry name" value="Sulfotransfer_1"/>
    <property type="match status" value="1"/>
</dbReference>
<dbReference type="EMBL" id="BOOY01000027">
    <property type="protein sequence ID" value="GIJ04459.1"/>
    <property type="molecule type" value="Genomic_DNA"/>
</dbReference>
<dbReference type="InterPro" id="IPR027417">
    <property type="entry name" value="P-loop_NTPase"/>
</dbReference>
<feature type="domain" description="Sulfotransferase" evidence="3">
    <location>
        <begin position="4"/>
        <end position="207"/>
    </location>
</feature>
<evidence type="ECO:0000256" key="2">
    <source>
        <dbReference type="ARBA" id="ARBA00023180"/>
    </source>
</evidence>
<dbReference type="GO" id="GO:0008146">
    <property type="term" value="F:sulfotransferase activity"/>
    <property type="evidence" value="ECO:0007669"/>
    <property type="project" value="InterPro"/>
</dbReference>
<dbReference type="RefSeq" id="WP_203939690.1">
    <property type="nucleotide sequence ID" value="NZ_BAAAGJ010000005.1"/>
</dbReference>
<keyword evidence="2" id="KW-0325">Glycoprotein</keyword>
<evidence type="ECO:0000313" key="4">
    <source>
        <dbReference type="EMBL" id="GIJ04459.1"/>
    </source>
</evidence>
<organism evidence="4 5">
    <name type="scientific">Spirilliplanes yamanashiensis</name>
    <dbReference type="NCBI Taxonomy" id="42233"/>
    <lineage>
        <taxon>Bacteria</taxon>
        <taxon>Bacillati</taxon>
        <taxon>Actinomycetota</taxon>
        <taxon>Actinomycetes</taxon>
        <taxon>Micromonosporales</taxon>
        <taxon>Micromonosporaceae</taxon>
        <taxon>Spirilliplanes</taxon>
    </lineage>
</organism>
<evidence type="ECO:0000259" key="3">
    <source>
        <dbReference type="Pfam" id="PF00685"/>
    </source>
</evidence>
<dbReference type="SUPFAM" id="SSF52540">
    <property type="entry name" value="P-loop containing nucleoside triphosphate hydrolases"/>
    <property type="match status" value="1"/>
</dbReference>
<dbReference type="InterPro" id="IPR000863">
    <property type="entry name" value="Sulfotransferase_dom"/>
</dbReference>
<reference evidence="4" key="1">
    <citation type="submission" date="2021-01" db="EMBL/GenBank/DDBJ databases">
        <title>Whole genome shotgun sequence of Spirilliplanes yamanashiensis NBRC 15828.</title>
        <authorList>
            <person name="Komaki H."/>
            <person name="Tamura T."/>
        </authorList>
    </citation>
    <scope>NUCLEOTIDE SEQUENCE</scope>
    <source>
        <strain evidence="4">NBRC 15828</strain>
    </source>
</reference>
<protein>
    <recommendedName>
        <fullName evidence="3">Sulfotransferase domain-containing protein</fullName>
    </recommendedName>
</protein>
<dbReference type="Gene3D" id="3.40.50.300">
    <property type="entry name" value="P-loop containing nucleotide triphosphate hydrolases"/>
    <property type="match status" value="1"/>
</dbReference>
<dbReference type="PANTHER" id="PTHR10605">
    <property type="entry name" value="HEPARAN SULFATE SULFOTRANSFERASE"/>
    <property type="match status" value="1"/>
</dbReference>
<dbReference type="InterPro" id="IPR037359">
    <property type="entry name" value="NST/OST"/>
</dbReference>
<accession>A0A8J3YAD8</accession>
<keyword evidence="1" id="KW-0808">Transferase</keyword>
<name>A0A8J3YAD8_9ACTN</name>
<comment type="caution">
    <text evidence="4">The sequence shown here is derived from an EMBL/GenBank/DDBJ whole genome shotgun (WGS) entry which is preliminary data.</text>
</comment>
<dbReference type="Proteomes" id="UP000652013">
    <property type="component" value="Unassembled WGS sequence"/>
</dbReference>
<dbReference type="AlphaFoldDB" id="A0A8J3YAD8"/>
<sequence length="311" mass="35167">MGLPDFLIAGVPKAGTTALHAALVRHPDLFLPSVKEPKFFLTDGRPPRHGGPGDVQTYQEHVWRRRDYEALFDPAPAGALTGEATPFYLYDPATHLRIRKLVPDVKLIVLLRDPVDRAHSNWTHLWVAGLEPEPDFLTACWAEHRRRAAGWADFWHYVALGRYGEQVRHLYEVFDREQVLLLRYRELKDDPAATLDRVCAFLGVRTGLLTDIPKENVNRHVVEDNQLNRVLRGLLRAGGGFGHRFPVPLRLAARGPLLTLLHRRQGRRPVTTPAERAALLPLFADDIALLQDVTGQSYADWLSVDRHVTAP</sequence>
<dbReference type="PANTHER" id="PTHR10605:SF56">
    <property type="entry name" value="BIFUNCTIONAL HEPARAN SULFATE N-DEACETYLASE_N-SULFOTRANSFERASE"/>
    <property type="match status" value="1"/>
</dbReference>
<proteinExistence type="predicted"/>
<evidence type="ECO:0000313" key="5">
    <source>
        <dbReference type="Proteomes" id="UP000652013"/>
    </source>
</evidence>
<evidence type="ECO:0000256" key="1">
    <source>
        <dbReference type="ARBA" id="ARBA00022679"/>
    </source>
</evidence>
<keyword evidence="5" id="KW-1185">Reference proteome</keyword>